<feature type="domain" description="ABC transmembrane type-1" evidence="11">
    <location>
        <begin position="291"/>
        <end position="478"/>
    </location>
</feature>
<evidence type="ECO:0000256" key="5">
    <source>
        <dbReference type="ARBA" id="ARBA00022840"/>
    </source>
</evidence>
<dbReference type="PROSITE" id="PS50893">
    <property type="entry name" value="ABC_TRANSPORTER_2"/>
    <property type="match status" value="2"/>
</dbReference>
<protein>
    <recommendedName>
        <fullName evidence="14">Multidrug ABC transporter ATP-binding protein</fullName>
    </recommendedName>
</protein>
<feature type="region of interest" description="Disordered" evidence="8">
    <location>
        <begin position="638"/>
        <end position="673"/>
    </location>
</feature>
<dbReference type="SUPFAM" id="SSF52540">
    <property type="entry name" value="P-loop containing nucleoside triphosphate hydrolases"/>
    <property type="match status" value="2"/>
</dbReference>
<evidence type="ECO:0000256" key="2">
    <source>
        <dbReference type="ARBA" id="ARBA00022448"/>
    </source>
</evidence>
<dbReference type="Gene3D" id="3.40.50.300">
    <property type="entry name" value="P-loop containing nucleotide triphosphate hydrolases"/>
    <property type="match status" value="3"/>
</dbReference>
<feature type="domain" description="ABC transmembrane type-1" evidence="11">
    <location>
        <begin position="731"/>
        <end position="874"/>
    </location>
</feature>
<accession>A0A9P4U242</accession>
<dbReference type="InterPro" id="IPR036640">
    <property type="entry name" value="ABC1_TM_sf"/>
</dbReference>
<evidence type="ECO:0000259" key="11">
    <source>
        <dbReference type="PROSITE" id="PS50929"/>
    </source>
</evidence>
<proteinExistence type="predicted"/>
<dbReference type="Pfam" id="PF00005">
    <property type="entry name" value="ABC_tran"/>
    <property type="match status" value="2"/>
</dbReference>
<evidence type="ECO:0008006" key="14">
    <source>
        <dbReference type="Google" id="ProtNLM"/>
    </source>
</evidence>
<feature type="transmembrane region" description="Helical" evidence="9">
    <location>
        <begin position="817"/>
        <end position="836"/>
    </location>
</feature>
<feature type="transmembrane region" description="Helical" evidence="9">
    <location>
        <begin position="724"/>
        <end position="748"/>
    </location>
</feature>
<dbReference type="SMART" id="SM00382">
    <property type="entry name" value="AAA"/>
    <property type="match status" value="2"/>
</dbReference>
<dbReference type="SUPFAM" id="SSF90123">
    <property type="entry name" value="ABC transporter transmembrane region"/>
    <property type="match status" value="2"/>
</dbReference>
<comment type="caution">
    <text evidence="12">The sequence shown here is derived from an EMBL/GenBank/DDBJ whole genome shotgun (WGS) entry which is preliminary data.</text>
</comment>
<comment type="subcellular location">
    <subcellularLocation>
        <location evidence="1">Membrane</location>
        <topology evidence="1">Multi-pass membrane protein</topology>
    </subcellularLocation>
</comment>
<keyword evidence="4" id="KW-0547">Nucleotide-binding</keyword>
<dbReference type="GO" id="GO:0016020">
    <property type="term" value="C:membrane"/>
    <property type="evidence" value="ECO:0007669"/>
    <property type="project" value="UniProtKB-SubCell"/>
</dbReference>
<dbReference type="OrthoDB" id="6500128at2759"/>
<dbReference type="AlphaFoldDB" id="A0A9P4U242"/>
<feature type="transmembrane region" description="Helical" evidence="9">
    <location>
        <begin position="699"/>
        <end position="718"/>
    </location>
</feature>
<dbReference type="Gene3D" id="1.20.1560.10">
    <property type="entry name" value="ABC transporter type 1, transmembrane domain"/>
    <property type="match status" value="2"/>
</dbReference>
<dbReference type="PROSITE" id="PS50929">
    <property type="entry name" value="ABC_TM1F"/>
    <property type="match status" value="2"/>
</dbReference>
<dbReference type="InterPro" id="IPR050173">
    <property type="entry name" value="ABC_transporter_C-like"/>
</dbReference>
<keyword evidence="6 9" id="KW-1133">Transmembrane helix</keyword>
<feature type="transmembrane region" description="Helical" evidence="9">
    <location>
        <begin position="304"/>
        <end position="326"/>
    </location>
</feature>
<evidence type="ECO:0000256" key="3">
    <source>
        <dbReference type="ARBA" id="ARBA00022692"/>
    </source>
</evidence>
<keyword evidence="3 9" id="KW-0812">Transmembrane</keyword>
<evidence type="ECO:0000313" key="13">
    <source>
        <dbReference type="Proteomes" id="UP000800235"/>
    </source>
</evidence>
<dbReference type="GO" id="GO:0005524">
    <property type="term" value="F:ATP binding"/>
    <property type="evidence" value="ECO:0007669"/>
    <property type="project" value="UniProtKB-KW"/>
</dbReference>
<dbReference type="CDD" id="cd18580">
    <property type="entry name" value="ABC_6TM_ABCC_D2"/>
    <property type="match status" value="1"/>
</dbReference>
<keyword evidence="7 9" id="KW-0472">Membrane</keyword>
<evidence type="ECO:0000256" key="9">
    <source>
        <dbReference type="SAM" id="Phobius"/>
    </source>
</evidence>
<dbReference type="EMBL" id="MU007017">
    <property type="protein sequence ID" value="KAF2434166.1"/>
    <property type="molecule type" value="Genomic_DNA"/>
</dbReference>
<feature type="transmembrane region" description="Helical" evidence="9">
    <location>
        <begin position="411"/>
        <end position="437"/>
    </location>
</feature>
<dbReference type="Proteomes" id="UP000800235">
    <property type="component" value="Unassembled WGS sequence"/>
</dbReference>
<dbReference type="InterPro" id="IPR011527">
    <property type="entry name" value="ABC1_TM_dom"/>
</dbReference>
<evidence type="ECO:0000256" key="6">
    <source>
        <dbReference type="ARBA" id="ARBA00022989"/>
    </source>
</evidence>
<dbReference type="GO" id="GO:0016887">
    <property type="term" value="F:ATP hydrolysis activity"/>
    <property type="evidence" value="ECO:0007669"/>
    <property type="project" value="InterPro"/>
</dbReference>
<dbReference type="PANTHER" id="PTHR24223">
    <property type="entry name" value="ATP-BINDING CASSETTE SUB-FAMILY C"/>
    <property type="match status" value="1"/>
</dbReference>
<dbReference type="GO" id="GO:0140359">
    <property type="term" value="F:ABC-type transporter activity"/>
    <property type="evidence" value="ECO:0007669"/>
    <property type="project" value="InterPro"/>
</dbReference>
<dbReference type="Pfam" id="PF00664">
    <property type="entry name" value="ABC_membrane"/>
    <property type="match status" value="1"/>
</dbReference>
<evidence type="ECO:0000256" key="7">
    <source>
        <dbReference type="ARBA" id="ARBA00023136"/>
    </source>
</evidence>
<evidence type="ECO:0000313" key="12">
    <source>
        <dbReference type="EMBL" id="KAF2434166.1"/>
    </source>
</evidence>
<feature type="transmembrane region" description="Helical" evidence="9">
    <location>
        <begin position="235"/>
        <end position="255"/>
    </location>
</feature>
<feature type="domain" description="ABC transporter" evidence="10">
    <location>
        <begin position="890"/>
        <end position="1097"/>
    </location>
</feature>
<dbReference type="InterPro" id="IPR027417">
    <property type="entry name" value="P-loop_NTPase"/>
</dbReference>
<organism evidence="12 13">
    <name type="scientific">Tothia fuscella</name>
    <dbReference type="NCBI Taxonomy" id="1048955"/>
    <lineage>
        <taxon>Eukaryota</taxon>
        <taxon>Fungi</taxon>
        <taxon>Dikarya</taxon>
        <taxon>Ascomycota</taxon>
        <taxon>Pezizomycotina</taxon>
        <taxon>Dothideomycetes</taxon>
        <taxon>Pleosporomycetidae</taxon>
        <taxon>Venturiales</taxon>
        <taxon>Cylindrosympodiaceae</taxon>
        <taxon>Tothia</taxon>
    </lineage>
</organism>
<reference evidence="12" key="1">
    <citation type="journal article" date="2020" name="Stud. Mycol.">
        <title>101 Dothideomycetes genomes: a test case for predicting lifestyles and emergence of pathogens.</title>
        <authorList>
            <person name="Haridas S."/>
            <person name="Albert R."/>
            <person name="Binder M."/>
            <person name="Bloem J."/>
            <person name="Labutti K."/>
            <person name="Salamov A."/>
            <person name="Andreopoulos B."/>
            <person name="Baker S."/>
            <person name="Barry K."/>
            <person name="Bills G."/>
            <person name="Bluhm B."/>
            <person name="Cannon C."/>
            <person name="Castanera R."/>
            <person name="Culley D."/>
            <person name="Daum C."/>
            <person name="Ezra D."/>
            <person name="Gonzalez J."/>
            <person name="Henrissat B."/>
            <person name="Kuo A."/>
            <person name="Liang C."/>
            <person name="Lipzen A."/>
            <person name="Lutzoni F."/>
            <person name="Magnuson J."/>
            <person name="Mondo S."/>
            <person name="Nolan M."/>
            <person name="Ohm R."/>
            <person name="Pangilinan J."/>
            <person name="Park H.-J."/>
            <person name="Ramirez L."/>
            <person name="Alfaro M."/>
            <person name="Sun H."/>
            <person name="Tritt A."/>
            <person name="Yoshinaga Y."/>
            <person name="Zwiers L.-H."/>
            <person name="Turgeon B."/>
            <person name="Goodwin S."/>
            <person name="Spatafora J."/>
            <person name="Crous P."/>
            <person name="Grigoriev I."/>
        </authorList>
    </citation>
    <scope>NUCLEOTIDE SEQUENCE</scope>
    <source>
        <strain evidence="12">CBS 130266</strain>
    </source>
</reference>
<gene>
    <name evidence="12" type="ORF">EJ08DRAFT_730870</name>
</gene>
<feature type="transmembrane region" description="Helical" evidence="9">
    <location>
        <begin position="34"/>
        <end position="55"/>
    </location>
</feature>
<evidence type="ECO:0000259" key="10">
    <source>
        <dbReference type="PROSITE" id="PS50893"/>
    </source>
</evidence>
<keyword evidence="5" id="KW-0067">ATP-binding</keyword>
<evidence type="ECO:0000256" key="8">
    <source>
        <dbReference type="SAM" id="MobiDB-lite"/>
    </source>
</evidence>
<dbReference type="InterPro" id="IPR044726">
    <property type="entry name" value="ABCC_6TM_D2"/>
</dbReference>
<evidence type="ECO:0000256" key="1">
    <source>
        <dbReference type="ARBA" id="ARBA00004141"/>
    </source>
</evidence>
<dbReference type="InterPro" id="IPR003439">
    <property type="entry name" value="ABC_transporter-like_ATP-bd"/>
</dbReference>
<keyword evidence="13" id="KW-1185">Reference proteome</keyword>
<evidence type="ECO:0000256" key="4">
    <source>
        <dbReference type="ARBA" id="ARBA00022741"/>
    </source>
</evidence>
<feature type="domain" description="ABC transporter" evidence="10">
    <location>
        <begin position="382"/>
        <end position="644"/>
    </location>
</feature>
<keyword evidence="2" id="KW-0813">Transport</keyword>
<dbReference type="InterPro" id="IPR003593">
    <property type="entry name" value="AAA+_ATPase"/>
</dbReference>
<sequence length="1097" mass="121147">MDRLYQSRGQIALAFTISAIKILNLVLWSPAVQYSLAATLVAIAGAILFPTVVLLKSPGPRRSTNFLSGYLIVQIVADSWLLRTVERNRHTVTLVGANWASVFMQLALLVFEATGKRAHLTSSLDVTDRSTIQWLNRLFWKGSDTVLSQSDLLPLDDKLKSGRLRDRIVLAWDKSKTVKNSVLLTILSSVRVAFVHVLPPRACRIALNYGQISLIAATVDHLQTPVGHRSLSNSYGLISATIVIHIGIIVTDAILHEKRNRLLVTFRGSLISLIYDKAFLYPSMADDLPAVTLMSTDVDQMSNAMLYASEIWALLVELGVGIALLWRQIGLVALTPVVLTGLTAGINTLLAKAQGERRGVWLAAMQKRVGLTSRILGSMNSIKLSGMSKSTAKRLQAERVHELNMANSSRWFAVLQNTVASTPVTITGLLLFAVYMIRAEAGHGEPLTTAKAFTMLSLISTLSQPSLMLLQTISAIFSVSANVKRLEDRLLLCQSVASERNHSREHWAFNEEWYHTIVFICDLNTDLVSLPHGNETPTGSRGNTLSGGQKHRIALARALYSRCSLLLLDETFDALDFQTRHNVLDRLLKHIKQYKLTLLFISHDTNLAQFSDQVLVLNPDTSTATLEQSGTWVGMKRNNLQSADSSRPKAVSSPDPSVKDEKTRTHARASKTDDKTKVQIGDVAVWRYYLKSIGPVHSMLLPFLTIVAVSAANLPRIITCTVQFYLVTVGSGYMALIIPPLIAVLYFLQAYYLRISRQIKSLDLEARSPLYQQFTETLEGITTIRALGMQEWLRRNFWTRLDESQKPYYLLLSLQRWLNIVMNIIVGVTGMLLVTLTCLSRTSNAGNLGVALTTVLVMSNQLYNLITAWTQAGTSIRSVDRIQDWPVGALELNGLTVKYGEGEDEHYALQDISFAIKAGQRLGICGRTGSGKSTLVSVLLRLVDPSSGHVTIGGVDISTLPREKANFDIDGLATSTEIQSALGAVRLWDLVNERGGLKVEFHPDSSSSGEKQLLAMARAVCRNRQARGRSILELDEATSNLDAKTEALIQYVVRNEFRGQMTITVAHRLETLRDCDTVVELDGGKVVRIGPADMILD</sequence>
<dbReference type="PANTHER" id="PTHR24223:SF399">
    <property type="entry name" value="ABC TRANSPORTER ATNG"/>
    <property type="match status" value="1"/>
</dbReference>
<name>A0A9P4U242_9PEZI</name>
<feature type="compositionally biased region" description="Basic and acidic residues" evidence="8">
    <location>
        <begin position="657"/>
        <end position="673"/>
    </location>
</feature>
<feature type="transmembrane region" description="Helical" evidence="9">
    <location>
        <begin position="12"/>
        <end position="28"/>
    </location>
</feature>